<protein>
    <submittedName>
        <fullName evidence="2 3">Uncharacterized protein</fullName>
    </submittedName>
</protein>
<dbReference type="RefSeq" id="XP_010231767.2">
    <property type="nucleotide sequence ID" value="XM_010233465.3"/>
</dbReference>
<keyword evidence="4" id="KW-1185">Reference proteome</keyword>
<dbReference type="OrthoDB" id="713405at2759"/>
<gene>
    <name evidence="3" type="primary">LOC100835210</name>
    <name evidence="2" type="ORF">BRADI_2g37300v3</name>
</gene>
<dbReference type="PANTHER" id="PTHR36138:SF10">
    <property type="match status" value="1"/>
</dbReference>
<dbReference type="GeneID" id="100835210"/>
<dbReference type="EMBL" id="CM000881">
    <property type="protein sequence ID" value="PNT71911.1"/>
    <property type="molecule type" value="Genomic_DNA"/>
</dbReference>
<reference evidence="3" key="3">
    <citation type="submission" date="2018-08" db="UniProtKB">
        <authorList>
            <consortium name="EnsemblPlants"/>
        </authorList>
    </citation>
    <scope>IDENTIFICATION</scope>
    <source>
        <strain evidence="3">cv. Bd21</strain>
    </source>
</reference>
<evidence type="ECO:0000313" key="2">
    <source>
        <dbReference type="EMBL" id="PNT71911.1"/>
    </source>
</evidence>
<organism evidence="2">
    <name type="scientific">Brachypodium distachyon</name>
    <name type="common">Purple false brome</name>
    <name type="synonym">Trachynia distachya</name>
    <dbReference type="NCBI Taxonomy" id="15368"/>
    <lineage>
        <taxon>Eukaryota</taxon>
        <taxon>Viridiplantae</taxon>
        <taxon>Streptophyta</taxon>
        <taxon>Embryophyta</taxon>
        <taxon>Tracheophyta</taxon>
        <taxon>Spermatophyta</taxon>
        <taxon>Magnoliopsida</taxon>
        <taxon>Liliopsida</taxon>
        <taxon>Poales</taxon>
        <taxon>Poaceae</taxon>
        <taxon>BOP clade</taxon>
        <taxon>Pooideae</taxon>
        <taxon>Stipodae</taxon>
        <taxon>Brachypodieae</taxon>
        <taxon>Brachypodium</taxon>
    </lineage>
</organism>
<dbReference type="Gramene" id="PNT71911">
    <property type="protein sequence ID" value="PNT71911"/>
    <property type="gene ID" value="BRADI_2g37300v3"/>
</dbReference>
<feature type="region of interest" description="Disordered" evidence="1">
    <location>
        <begin position="144"/>
        <end position="175"/>
    </location>
</feature>
<proteinExistence type="predicted"/>
<dbReference type="ExpressionAtlas" id="A0A2K2DCB0">
    <property type="expression patterns" value="baseline"/>
</dbReference>
<dbReference type="KEGG" id="bdi:100835210"/>
<evidence type="ECO:0000313" key="4">
    <source>
        <dbReference type="Proteomes" id="UP000008810"/>
    </source>
</evidence>
<reference evidence="2" key="2">
    <citation type="submission" date="2017-06" db="EMBL/GenBank/DDBJ databases">
        <title>WGS assembly of Brachypodium distachyon.</title>
        <authorList>
            <consortium name="The International Brachypodium Initiative"/>
            <person name="Lucas S."/>
            <person name="Harmon-Smith M."/>
            <person name="Lail K."/>
            <person name="Tice H."/>
            <person name="Grimwood J."/>
            <person name="Bruce D."/>
            <person name="Barry K."/>
            <person name="Shu S."/>
            <person name="Lindquist E."/>
            <person name="Wang M."/>
            <person name="Pitluck S."/>
            <person name="Vogel J.P."/>
            <person name="Garvin D.F."/>
            <person name="Mockler T.C."/>
            <person name="Schmutz J."/>
            <person name="Rokhsar D."/>
            <person name="Bevan M.W."/>
        </authorList>
    </citation>
    <scope>NUCLEOTIDE SEQUENCE</scope>
    <source>
        <strain evidence="2">Bd21</strain>
    </source>
</reference>
<evidence type="ECO:0000313" key="3">
    <source>
        <dbReference type="EnsemblPlants" id="PNT71911"/>
    </source>
</evidence>
<dbReference type="AlphaFoldDB" id="A0A2K2DCB0"/>
<reference evidence="2 3" key="1">
    <citation type="journal article" date="2010" name="Nature">
        <title>Genome sequencing and analysis of the model grass Brachypodium distachyon.</title>
        <authorList>
            <consortium name="International Brachypodium Initiative"/>
        </authorList>
    </citation>
    <scope>NUCLEOTIDE SEQUENCE [LARGE SCALE GENOMIC DNA]</scope>
    <source>
        <strain evidence="2 3">Bd21</strain>
    </source>
</reference>
<accession>A0A2K2DCB0</accession>
<dbReference type="EnsemblPlants" id="PNT71911">
    <property type="protein sequence ID" value="PNT71911"/>
    <property type="gene ID" value="BRADI_2g37300v3"/>
</dbReference>
<name>A0A2K2DCB0_BRADI</name>
<evidence type="ECO:0000256" key="1">
    <source>
        <dbReference type="SAM" id="MobiDB-lite"/>
    </source>
</evidence>
<dbReference type="Proteomes" id="UP000008810">
    <property type="component" value="Chromosome 2"/>
</dbReference>
<sequence length="175" mass="19738">MFLSARAQQFLSSSSSLPSSLGRIWLGGQIRRPESASAGPDTGLDEEIKKKKKTILREVPPSDVKYVMSYKPESAESFKVEMPEKVVCKMPGFVESFCADMAVLAEMAERCDPIMLEKQKNYRQQLKTYGKVFYEVEVDDDYKEEGAPLQDQPGGRRRHRPGVIKTQAGQTKKLN</sequence>
<dbReference type="PANTHER" id="PTHR36138">
    <property type="entry name" value="EXPRESSED PROTEIN-RELATED"/>
    <property type="match status" value="1"/>
</dbReference>